<dbReference type="CDD" id="cd18797">
    <property type="entry name" value="SF2_C_Hrq"/>
    <property type="match status" value="1"/>
</dbReference>
<dbReference type="Pfam" id="PF00270">
    <property type="entry name" value="DEAD"/>
    <property type="match status" value="1"/>
</dbReference>
<dbReference type="EMBL" id="AGSI01000005">
    <property type="protein sequence ID" value="EIE24715.1"/>
    <property type="molecule type" value="Genomic_DNA"/>
</dbReference>
<feature type="domain" description="Helicase C-terminal" evidence="4">
    <location>
        <begin position="268"/>
        <end position="426"/>
    </location>
</feature>
<keyword evidence="2" id="KW-0067">ATP-binding</keyword>
<evidence type="ECO:0000313" key="6">
    <source>
        <dbReference type="Proteomes" id="UP000007264"/>
    </source>
</evidence>
<reference evidence="5 6" key="1">
    <citation type="journal article" date="2012" name="Genome Biol.">
        <title>The genome of the polar eukaryotic microalga coccomyxa subellipsoidea reveals traits of cold adaptation.</title>
        <authorList>
            <person name="Blanc G."/>
            <person name="Agarkova I."/>
            <person name="Grimwood J."/>
            <person name="Kuo A."/>
            <person name="Brueggeman A."/>
            <person name="Dunigan D."/>
            <person name="Gurnon J."/>
            <person name="Ladunga I."/>
            <person name="Lindquist E."/>
            <person name="Lucas S."/>
            <person name="Pangilinan J."/>
            <person name="Proschold T."/>
            <person name="Salamov A."/>
            <person name="Schmutz J."/>
            <person name="Weeks D."/>
            <person name="Yamada T."/>
            <person name="Claverie J.M."/>
            <person name="Grigoriev I."/>
            <person name="Van Etten J."/>
            <person name="Lomsadze A."/>
            <person name="Borodovsky M."/>
        </authorList>
    </citation>
    <scope>NUCLEOTIDE SEQUENCE [LARGE SCALE GENOMIC DNA]</scope>
    <source>
        <strain evidence="5 6">C-169</strain>
    </source>
</reference>
<dbReference type="AlphaFoldDB" id="I0Z246"/>
<dbReference type="CDD" id="cd17923">
    <property type="entry name" value="DEXHc_Hrq1-like"/>
    <property type="match status" value="1"/>
</dbReference>
<proteinExistence type="predicted"/>
<dbReference type="GO" id="GO:0005634">
    <property type="term" value="C:nucleus"/>
    <property type="evidence" value="ECO:0007669"/>
    <property type="project" value="TreeGrafter"/>
</dbReference>
<dbReference type="SMART" id="SM00487">
    <property type="entry name" value="DEXDc"/>
    <property type="match status" value="1"/>
</dbReference>
<dbReference type="InterPro" id="IPR014001">
    <property type="entry name" value="Helicase_ATP-bd"/>
</dbReference>
<feature type="non-terminal residue" evidence="5">
    <location>
        <position position="1"/>
    </location>
</feature>
<dbReference type="Pfam" id="PF00271">
    <property type="entry name" value="Helicase_C"/>
    <property type="match status" value="1"/>
</dbReference>
<dbReference type="InterPro" id="IPR001650">
    <property type="entry name" value="Helicase_C-like"/>
</dbReference>
<dbReference type="GO" id="GO:0005524">
    <property type="term" value="F:ATP binding"/>
    <property type="evidence" value="ECO:0007669"/>
    <property type="project" value="UniProtKB-KW"/>
</dbReference>
<dbReference type="GO" id="GO:0006289">
    <property type="term" value="P:nucleotide-excision repair"/>
    <property type="evidence" value="ECO:0007669"/>
    <property type="project" value="TreeGrafter"/>
</dbReference>
<protein>
    <submittedName>
        <fullName evidence="5">DEAD-domain-containing protein</fullName>
    </submittedName>
</protein>
<dbReference type="Proteomes" id="UP000007264">
    <property type="component" value="Unassembled WGS sequence"/>
</dbReference>
<dbReference type="PROSITE" id="PS51194">
    <property type="entry name" value="HELICASE_CTER"/>
    <property type="match status" value="1"/>
</dbReference>
<dbReference type="Pfam" id="PF22982">
    <property type="entry name" value="WHD_HRQ1"/>
    <property type="match status" value="1"/>
</dbReference>
<evidence type="ECO:0000313" key="5">
    <source>
        <dbReference type="EMBL" id="EIE24715.1"/>
    </source>
</evidence>
<dbReference type="Gene3D" id="3.40.50.300">
    <property type="entry name" value="P-loop containing nucleotide triphosphate hydrolases"/>
    <property type="match status" value="2"/>
</dbReference>
<evidence type="ECO:0000256" key="2">
    <source>
        <dbReference type="ARBA" id="ARBA00022840"/>
    </source>
</evidence>
<evidence type="ECO:0000256" key="1">
    <source>
        <dbReference type="ARBA" id="ARBA00022741"/>
    </source>
</evidence>
<dbReference type="InterPro" id="IPR018973">
    <property type="entry name" value="MZB"/>
</dbReference>
<dbReference type="InterPro" id="IPR011545">
    <property type="entry name" value="DEAD/DEAH_box_helicase_dom"/>
</dbReference>
<keyword evidence="1" id="KW-0547">Nucleotide-binding</keyword>
<evidence type="ECO:0000259" key="3">
    <source>
        <dbReference type="PROSITE" id="PS51192"/>
    </source>
</evidence>
<dbReference type="OrthoDB" id="18781at2759"/>
<dbReference type="RefSeq" id="XP_005649259.1">
    <property type="nucleotide sequence ID" value="XM_005649202.1"/>
</dbReference>
<dbReference type="SMART" id="SM00490">
    <property type="entry name" value="HELICc"/>
    <property type="match status" value="1"/>
</dbReference>
<evidence type="ECO:0000259" key="4">
    <source>
        <dbReference type="PROSITE" id="PS51194"/>
    </source>
</evidence>
<dbReference type="GO" id="GO:0003676">
    <property type="term" value="F:nucleic acid binding"/>
    <property type="evidence" value="ECO:0007669"/>
    <property type="project" value="InterPro"/>
</dbReference>
<sequence length="852" mass="93699">GQIVHTEQIPARAAKCSKPAAALSAPVMKALSARGVTGLFTHQAQAIDAALAGKHVVVCTSTASGKSLCYNLPILEALVKDPRATALYMFPTKALAQDQLRALRELCAAAFGDKAPSIDIYDGDTPQEDRGEVRERAHLLITNPDMLHCSILPVHGQFSRFLSNLRYIVVDEGHAYRGVFGCHAALVLRRLQRICQREYRRDPRFIVASATIANPQEHIQQLLGVPSVHVVSEDGSPHGHKSFIMWNPPLHGAAGVPSDERRGSPIVELSLLLAECVQHGLRTIAFCNTRKLCELVTAYTRETLKATAPELASSISVYRAGYSPQERREIESALFNGKLWAVAATNALELGVDVGSLDATLHLGFPGSVASLWQQAGRAGRREQPSVSIYIGFDGPLDQYFMHQPENLFKRPIETAQIDPENEQLLQQHLACAAAETPLLLQDDQAYFGPRVPEIASFLQSVGLVNRHPHASTPDVLFYVGSKDNPARQINLRAIDPERYSIVNEAAGGEVLEEIEESKAFFEVYDGAVYLYQARPQALTLCIGRTYLCKKLDLSSRVAVVRPADLKYYTKTRDFCDVHVIGGRTAYAKHSVHPAILTLIATPCQVTTRWLGFYRVWQGSGEVFDTVDLFLPDVQFNTQAAYIRVPQSARMALQAQGLPFRDGLHAASHALANVVPLFLLCNASDLGNECDNPYDTRFRPERLLVYDKHPGGIGLAKQARPLFPQLLRRALELIRGCDCCSMAGCPACIQSLGCTEYNAVLHKRAAIAILELTLAAEAEYADRLRLQVLTHSLQQLCCSCDEYASLRQQCLIVSAKLLRILARWCALQELRSGPSLEGGHLGELTIPELDAT</sequence>
<feature type="domain" description="Helicase ATP-binding" evidence="3">
    <location>
        <begin position="47"/>
        <end position="230"/>
    </location>
</feature>
<dbReference type="PROSITE" id="PS51192">
    <property type="entry name" value="HELICASE_ATP_BIND_1"/>
    <property type="match status" value="1"/>
</dbReference>
<dbReference type="SUPFAM" id="SSF52540">
    <property type="entry name" value="P-loop containing nucleoside triphosphate hydrolases"/>
    <property type="match status" value="1"/>
</dbReference>
<dbReference type="PANTHER" id="PTHR47957:SF3">
    <property type="entry name" value="ATP-DEPENDENT HELICASE HRQ1"/>
    <property type="match status" value="1"/>
</dbReference>
<dbReference type="PANTHER" id="PTHR47957">
    <property type="entry name" value="ATP-DEPENDENT HELICASE HRQ1"/>
    <property type="match status" value="1"/>
</dbReference>
<dbReference type="KEGG" id="csl:COCSUDRAFT_14219"/>
<dbReference type="eggNOG" id="KOG4150">
    <property type="taxonomic scope" value="Eukaryota"/>
</dbReference>
<dbReference type="InterPro" id="IPR055227">
    <property type="entry name" value="HRQ1_WHD"/>
</dbReference>
<comment type="caution">
    <text evidence="5">The sequence shown here is derived from an EMBL/GenBank/DDBJ whole genome shotgun (WGS) entry which is preliminary data.</text>
</comment>
<dbReference type="GeneID" id="17042716"/>
<accession>I0Z246</accession>
<name>I0Z246_COCSC</name>
<gene>
    <name evidence="5" type="ORF">COCSUDRAFT_14219</name>
</gene>
<dbReference type="InterPro" id="IPR027417">
    <property type="entry name" value="P-loop_NTPase"/>
</dbReference>
<dbReference type="GO" id="GO:0036297">
    <property type="term" value="P:interstrand cross-link repair"/>
    <property type="evidence" value="ECO:0007669"/>
    <property type="project" value="TreeGrafter"/>
</dbReference>
<dbReference type="GO" id="GO:0043138">
    <property type="term" value="F:3'-5' DNA helicase activity"/>
    <property type="evidence" value="ECO:0007669"/>
    <property type="project" value="TreeGrafter"/>
</dbReference>
<dbReference type="Pfam" id="PF09369">
    <property type="entry name" value="MZB"/>
    <property type="match status" value="1"/>
</dbReference>
<organism evidence="5 6">
    <name type="scientific">Coccomyxa subellipsoidea (strain C-169)</name>
    <name type="common">Green microalga</name>
    <dbReference type="NCBI Taxonomy" id="574566"/>
    <lineage>
        <taxon>Eukaryota</taxon>
        <taxon>Viridiplantae</taxon>
        <taxon>Chlorophyta</taxon>
        <taxon>core chlorophytes</taxon>
        <taxon>Trebouxiophyceae</taxon>
        <taxon>Trebouxiophyceae incertae sedis</taxon>
        <taxon>Coccomyxaceae</taxon>
        <taxon>Coccomyxa</taxon>
        <taxon>Coccomyxa subellipsoidea</taxon>
    </lineage>
</organism>
<keyword evidence="6" id="KW-1185">Reference proteome</keyword>